<keyword evidence="1" id="KW-0812">Transmembrane</keyword>
<feature type="transmembrane region" description="Helical" evidence="1">
    <location>
        <begin position="132"/>
        <end position="149"/>
    </location>
</feature>
<feature type="transmembrane region" description="Helical" evidence="1">
    <location>
        <begin position="306"/>
        <end position="332"/>
    </location>
</feature>
<feature type="domain" description="DUF4220" evidence="2">
    <location>
        <begin position="57"/>
        <end position="438"/>
    </location>
</feature>
<keyword evidence="1" id="KW-1133">Transmembrane helix</keyword>
<accession>A0AA35XYY5</accession>
<gene>
    <name evidence="3" type="ORF">LSALG_LOCUS1206</name>
</gene>
<feature type="transmembrane region" description="Helical" evidence="1">
    <location>
        <begin position="20"/>
        <end position="40"/>
    </location>
</feature>
<dbReference type="InterPro" id="IPR007658">
    <property type="entry name" value="DUF594"/>
</dbReference>
<keyword evidence="1" id="KW-0472">Membrane</keyword>
<feature type="transmembrane region" description="Helical" evidence="1">
    <location>
        <begin position="344"/>
        <end position="375"/>
    </location>
</feature>
<keyword evidence="4" id="KW-1185">Reference proteome</keyword>
<evidence type="ECO:0000259" key="2">
    <source>
        <dbReference type="Pfam" id="PF13968"/>
    </source>
</evidence>
<feature type="transmembrane region" description="Helical" evidence="1">
    <location>
        <begin position="155"/>
        <end position="171"/>
    </location>
</feature>
<protein>
    <recommendedName>
        <fullName evidence="2">DUF4220 domain-containing protein</fullName>
    </recommendedName>
</protein>
<dbReference type="EMBL" id="OX465086">
    <property type="protein sequence ID" value="CAI9260369.1"/>
    <property type="molecule type" value="Genomic_DNA"/>
</dbReference>
<feature type="transmembrane region" description="Helical" evidence="1">
    <location>
        <begin position="100"/>
        <end position="120"/>
    </location>
</feature>
<evidence type="ECO:0000313" key="3">
    <source>
        <dbReference type="EMBL" id="CAI9260369.1"/>
    </source>
</evidence>
<evidence type="ECO:0000256" key="1">
    <source>
        <dbReference type="SAM" id="Phobius"/>
    </source>
</evidence>
<reference evidence="3" key="1">
    <citation type="submission" date="2023-04" db="EMBL/GenBank/DDBJ databases">
        <authorList>
            <person name="Vijverberg K."/>
            <person name="Xiong W."/>
            <person name="Schranz E."/>
        </authorList>
    </citation>
    <scope>NUCLEOTIDE SEQUENCE</scope>
</reference>
<dbReference type="PANTHER" id="PTHR31325">
    <property type="entry name" value="OS01G0798800 PROTEIN-RELATED"/>
    <property type="match status" value="1"/>
</dbReference>
<dbReference type="Proteomes" id="UP001177003">
    <property type="component" value="Chromosome 0"/>
</dbReference>
<organism evidence="3 4">
    <name type="scientific">Lactuca saligna</name>
    <name type="common">Willowleaf lettuce</name>
    <dbReference type="NCBI Taxonomy" id="75948"/>
    <lineage>
        <taxon>Eukaryota</taxon>
        <taxon>Viridiplantae</taxon>
        <taxon>Streptophyta</taxon>
        <taxon>Embryophyta</taxon>
        <taxon>Tracheophyta</taxon>
        <taxon>Spermatophyta</taxon>
        <taxon>Magnoliopsida</taxon>
        <taxon>eudicotyledons</taxon>
        <taxon>Gunneridae</taxon>
        <taxon>Pentapetalae</taxon>
        <taxon>asterids</taxon>
        <taxon>campanulids</taxon>
        <taxon>Asterales</taxon>
        <taxon>Asteraceae</taxon>
        <taxon>Cichorioideae</taxon>
        <taxon>Cichorieae</taxon>
        <taxon>Lactucinae</taxon>
        <taxon>Lactuca</taxon>
    </lineage>
</organism>
<feature type="transmembrane region" description="Helical" evidence="1">
    <location>
        <begin position="52"/>
        <end position="74"/>
    </location>
</feature>
<dbReference type="Pfam" id="PF13968">
    <property type="entry name" value="DUF4220"/>
    <property type="match status" value="1"/>
</dbReference>
<sequence>MLRMMLEIPIPEKWKQLYYAWDIRVFIILSLFFQMFLILVAPLRKRTKNNWIILSLWCSYLLADCAANFALGLISSSQGNPNENQAKKDSRVGMHHKDLLAFWAPFLLVHLGGPDTITAFALEDNELWPRHLFGLLFQCVVAFYVFIQSLPENRLWIPTMFMFLTGFIKYAEKTYSLFLASSNRFKEYMFPTPDPGPMYAKLSIEYHSRREAKLPTRIQMVPEPDRANSVIKNSIKGNLTELEMVRHAYEFFKTFKGLVVDMILINRRQQNRSRDFFLNRTAKDAFKVIEIELNLIYDVLFTKLPVVFCLTGAISRILSFATICASIFLFIYEDKTNFRSFDVMITYILLFGALILDVTALLMLLFSYWTIIYLWKSLHVEIDKKSIKTSIISAFLRLLTDQGPLSDKKEHPQTRKWEIKFLRRRWWEFISTYNLIDYCLHPRPTLNQRFIDKFGFTGFFDGLKYVEYKNVDQKLKDFIFQELKIKSELADDLETTKEISSARGSWVIQLQQDWHSLLTHVVDVDYDQSIIIWHIATELCYNKELKTETKDDKKDHNLRDIAKVLSDYMLYLLIMQPNMMPVIVAGIGQVRFRDTCAEVKRVLNIGVDWDQRNACMKILDVPTDVPPVTISGDRSKSLLFDSCILAKDLMGIEEKDPSNNKWSIISKVWVELLCYGASHARANTLADQVSKGGELITIVWLLIAHFGLGDQYPINEGKARAKLIVGK</sequence>
<dbReference type="AlphaFoldDB" id="A0AA35XYY5"/>
<dbReference type="Pfam" id="PF04578">
    <property type="entry name" value="DUF594"/>
    <property type="match status" value="1"/>
</dbReference>
<evidence type="ECO:0000313" key="4">
    <source>
        <dbReference type="Proteomes" id="UP001177003"/>
    </source>
</evidence>
<name>A0AA35XYY5_LACSI</name>
<proteinExistence type="predicted"/>
<dbReference type="InterPro" id="IPR025315">
    <property type="entry name" value="DUF4220"/>
</dbReference>
<feature type="transmembrane region" description="Helical" evidence="1">
    <location>
        <begin position="568"/>
        <end position="588"/>
    </location>
</feature>